<feature type="compositionally biased region" description="Polar residues" evidence="1">
    <location>
        <begin position="516"/>
        <end position="541"/>
    </location>
</feature>
<feature type="compositionally biased region" description="Low complexity" evidence="1">
    <location>
        <begin position="651"/>
        <end position="668"/>
    </location>
</feature>
<gene>
    <name evidence="3" type="ORF">JTE90_009588</name>
</gene>
<comment type="caution">
    <text evidence="3">The sequence shown here is derived from an EMBL/GenBank/DDBJ whole genome shotgun (WGS) entry which is preliminary data.</text>
</comment>
<proteinExistence type="predicted"/>
<dbReference type="PANTHER" id="PTHR23287">
    <property type="entry name" value="RUBY-EYE2-LIKE PROTEIN"/>
    <property type="match status" value="1"/>
</dbReference>
<sequence>MASVTEEPSHCNYPVLKEYPLQSNLLQLIPAKAQKGLTTLDLEFTCIHADGHYIVLGSNVGIVYVFDRIRNHLCRLRNEQKDAITSVKVIISLECLVVFGCKNGALFVYKIPFAAEEPSEKFIVEGLHSSSITALEWSKNGMQFFSGDESGLVVCTEIDHFEHQSRSRVLINEPSKIVQLSCSQMHLVISTLFRSVLYSCESGTTTKIGQKERKCFGPFGAIIFHTKQTPDEVVFASRPGQRLWKSDKSGVIHETMIFKNALSEPHPTIALLSGEIKCSSCDFQFEHLTRYNEQYILISSDSALLLIDPELKSIVASCPKLDPIVSVAASNEEIFVLRGLRHIIRISSNPDPYPCAKVSEEPSLMEELLVPFKGISSFVKERSDSLAAQTESSSIFGWLKKSRSASSPVDMPSDILNTQDQLSSETLPEVVKLDSKDSVQVKIDTSTVIDYELPKIEISLPLLENETDDIVYKPKKKKRVRFRSVSPKNSDRKPLNPVSETNKELDNKTGDKHQNKVNLTQDSNSNDNVSTDVTDSMQKTESLLEMKDSPNDQTNCDTTEGSTLNDNETTNPSDILNPQETNLSEYNSNTDRDQNINNNNQDVDEYKTKTYTDQNIYNDQIINNEDNTNDIDDIYSFDASKINSELKQEIESQSSESSSNTSANTASAEPQKYGVDWIEYKTPELLIDLCISNSHIFCVDIKNRLYYSNYPVLGLQLKLLNQPADRIAVSPNEIVVWVLYKGVVYAAHRNSNTVWENVEWRSVARNIESLAVDDNNGWYINTSGELILRPNLILSRPDNYPETISCKSSMVQVSAWNGIAWVLMENGSIGYVDSAEKKTKRRVKEILSHAVPNIDSIFLGVHETGWIIDSKGIIHFLTGVTSKTPEGVGKPWEVEASSYFVKELGTDNFLKELTQLPKAVLKALKREKLTALLRGKQQICLSTSMQGIWFCKTFDNLVYSNQKNIFGHAWESVIPSGTSTTTKWKIISAAGVSNSQGSVWCLDHTNELFCLNVSLNTLETVELPPINCGVQALVPTTESLWLLSKNGDIFVRAGMTPNSPGGNRWKQLDLNQLASEKITFISCSSEATWACTDFGRVMIRLGSLCPSSNRKLPQAWTPLTSSDEEYSNGTLYDKLSAIRKKFPPTLKSRLKSDVILCKIYVGPLGYPVWALDDKCNVYVRDGVSSSFPIGTKWILIPELKAWELGISKSAVWLLEDTGKIYRRFGVSEKNPCGDYWKQIPGNMDFLSVTEDDDLWGLQKDSMFVHSSYALNCMPSGNKKKPPARCISEDDDWEDIMAETSDSEF</sequence>
<dbReference type="EMBL" id="JAFNEN010000071">
    <property type="protein sequence ID" value="KAG8196370.1"/>
    <property type="molecule type" value="Genomic_DNA"/>
</dbReference>
<feature type="domain" description="HPS5-like beta-propeller" evidence="2">
    <location>
        <begin position="42"/>
        <end position="337"/>
    </location>
</feature>
<dbReference type="SMART" id="SM00706">
    <property type="entry name" value="TECPR"/>
    <property type="match status" value="7"/>
</dbReference>
<dbReference type="PANTHER" id="PTHR23287:SF16">
    <property type="entry name" value="TECTONIN BETA-PROPELLER REPEAT-CONTAINING PROTEIN 2"/>
    <property type="match status" value="1"/>
</dbReference>
<feature type="compositionally biased region" description="Basic and acidic residues" evidence="1">
    <location>
        <begin position="501"/>
        <end position="514"/>
    </location>
</feature>
<dbReference type="Pfam" id="PF19193">
    <property type="entry name" value="Tectonin"/>
    <property type="match status" value="1"/>
</dbReference>
<evidence type="ECO:0000256" key="1">
    <source>
        <dbReference type="SAM" id="MobiDB-lite"/>
    </source>
</evidence>
<dbReference type="InterPro" id="IPR006624">
    <property type="entry name" value="Beta-propeller_rpt_TECPR"/>
</dbReference>
<feature type="compositionally biased region" description="Polar residues" evidence="1">
    <location>
        <begin position="551"/>
        <end position="586"/>
    </location>
</feature>
<dbReference type="Gene3D" id="2.130.10.10">
    <property type="entry name" value="YVTN repeat-like/Quinoprotein amine dehydrogenase"/>
    <property type="match status" value="1"/>
</dbReference>
<dbReference type="SUPFAM" id="SSF50978">
    <property type="entry name" value="WD40 repeat-like"/>
    <property type="match status" value="1"/>
</dbReference>
<evidence type="ECO:0000259" key="2">
    <source>
        <dbReference type="Pfam" id="PF23756"/>
    </source>
</evidence>
<accession>A0AAV6VJZ1</accession>
<dbReference type="GO" id="GO:0032527">
    <property type="term" value="P:protein exit from endoplasmic reticulum"/>
    <property type="evidence" value="ECO:0007669"/>
    <property type="project" value="TreeGrafter"/>
</dbReference>
<dbReference type="InterPro" id="IPR056499">
    <property type="entry name" value="Beta-prop_HPS5-like"/>
</dbReference>
<evidence type="ECO:0000313" key="4">
    <source>
        <dbReference type="Proteomes" id="UP000827092"/>
    </source>
</evidence>
<reference evidence="3 4" key="1">
    <citation type="journal article" date="2022" name="Nat. Ecol. Evol.">
        <title>A masculinizing supergene underlies an exaggerated male reproductive morph in a spider.</title>
        <authorList>
            <person name="Hendrickx F."/>
            <person name="De Corte Z."/>
            <person name="Sonet G."/>
            <person name="Van Belleghem S.M."/>
            <person name="Kostlbacher S."/>
            <person name="Vangestel C."/>
        </authorList>
    </citation>
    <scope>NUCLEOTIDE SEQUENCE [LARGE SCALE GENOMIC DNA]</scope>
    <source>
        <strain evidence="3">W744_W776</strain>
    </source>
</reference>
<feature type="region of interest" description="Disordered" evidence="1">
    <location>
        <begin position="648"/>
        <end position="668"/>
    </location>
</feature>
<keyword evidence="4" id="KW-1185">Reference proteome</keyword>
<evidence type="ECO:0000313" key="3">
    <source>
        <dbReference type="EMBL" id="KAG8196370.1"/>
    </source>
</evidence>
<dbReference type="InterPro" id="IPR036322">
    <property type="entry name" value="WD40_repeat_dom_sf"/>
</dbReference>
<dbReference type="Pfam" id="PF23756">
    <property type="entry name" value="Beta-prop_HPS5"/>
    <property type="match status" value="1"/>
</dbReference>
<protein>
    <recommendedName>
        <fullName evidence="2">HPS5-like beta-propeller domain-containing protein</fullName>
    </recommendedName>
</protein>
<dbReference type="InterPro" id="IPR015943">
    <property type="entry name" value="WD40/YVTN_repeat-like_dom_sf"/>
</dbReference>
<dbReference type="Proteomes" id="UP000827092">
    <property type="component" value="Unassembled WGS sequence"/>
</dbReference>
<feature type="region of interest" description="Disordered" evidence="1">
    <location>
        <begin position="477"/>
        <end position="608"/>
    </location>
</feature>
<dbReference type="GO" id="GO:0005737">
    <property type="term" value="C:cytoplasm"/>
    <property type="evidence" value="ECO:0007669"/>
    <property type="project" value="GOC"/>
</dbReference>
<name>A0AAV6VJZ1_9ARAC</name>
<organism evidence="3 4">
    <name type="scientific">Oedothorax gibbosus</name>
    <dbReference type="NCBI Taxonomy" id="931172"/>
    <lineage>
        <taxon>Eukaryota</taxon>
        <taxon>Metazoa</taxon>
        <taxon>Ecdysozoa</taxon>
        <taxon>Arthropoda</taxon>
        <taxon>Chelicerata</taxon>
        <taxon>Arachnida</taxon>
        <taxon>Araneae</taxon>
        <taxon>Araneomorphae</taxon>
        <taxon>Entelegynae</taxon>
        <taxon>Araneoidea</taxon>
        <taxon>Linyphiidae</taxon>
        <taxon>Erigoninae</taxon>
        <taxon>Oedothorax</taxon>
    </lineage>
</organism>